<dbReference type="EMBL" id="JAVKGS010000004">
    <property type="protein sequence ID" value="MDR5693111.1"/>
    <property type="molecule type" value="Genomic_DNA"/>
</dbReference>
<proteinExistence type="predicted"/>
<evidence type="ECO:0000313" key="1">
    <source>
        <dbReference type="EMBL" id="MDR5693111.1"/>
    </source>
</evidence>
<evidence type="ECO:0000313" key="2">
    <source>
        <dbReference type="Proteomes" id="UP001260072"/>
    </source>
</evidence>
<name>A0ABU1FNS1_9MICO</name>
<accession>A0ABU1FNS1</accession>
<protein>
    <submittedName>
        <fullName evidence="1">Uncharacterized protein</fullName>
    </submittedName>
</protein>
<organism evidence="1 2">
    <name type="scientific">Agromyces indicus</name>
    <dbReference type="NCBI Taxonomy" id="758919"/>
    <lineage>
        <taxon>Bacteria</taxon>
        <taxon>Bacillati</taxon>
        <taxon>Actinomycetota</taxon>
        <taxon>Actinomycetes</taxon>
        <taxon>Micrococcales</taxon>
        <taxon>Microbacteriaceae</taxon>
        <taxon>Agromyces</taxon>
    </lineage>
</organism>
<dbReference type="Proteomes" id="UP001260072">
    <property type="component" value="Unassembled WGS sequence"/>
</dbReference>
<comment type="caution">
    <text evidence="1">The sequence shown here is derived from an EMBL/GenBank/DDBJ whole genome shotgun (WGS) entry which is preliminary data.</text>
</comment>
<gene>
    <name evidence="1" type="ORF">RH861_13640</name>
</gene>
<dbReference type="RefSeq" id="WP_310521445.1">
    <property type="nucleotide sequence ID" value="NZ_BAABBS010000003.1"/>
</dbReference>
<sequence>MSSLTLSAGSGRLGDWAVRAGLALARWGRRRSARRTDRDRLLARMAAHEAAETAVAERDRAIRSATFLPL</sequence>
<reference evidence="2" key="1">
    <citation type="submission" date="2023-07" db="EMBL/GenBank/DDBJ databases">
        <title>Description of three actinobacteria isolated from air of manufacturing shop in a pharmaceutical factory.</title>
        <authorList>
            <person name="Zhang D.-F."/>
        </authorList>
    </citation>
    <scope>NUCLEOTIDE SEQUENCE [LARGE SCALE GENOMIC DNA]</scope>
    <source>
        <strain evidence="2">CCTCC AB 2011122</strain>
    </source>
</reference>
<keyword evidence="2" id="KW-1185">Reference proteome</keyword>